<name>Q0UZG3_PHANO</name>
<evidence type="ECO:0000256" key="2">
    <source>
        <dbReference type="SAM" id="Phobius"/>
    </source>
</evidence>
<dbReference type="eggNOG" id="ENOG502S6E5">
    <property type="taxonomic scope" value="Eukaryota"/>
</dbReference>
<proteinExistence type="predicted"/>
<dbReference type="PANTHER" id="PTHR35043:SF7">
    <property type="entry name" value="TRANSCRIPTION FACTOR DOMAIN-CONTAINING PROTEIN"/>
    <property type="match status" value="1"/>
</dbReference>
<dbReference type="RefSeq" id="XP_001793444.1">
    <property type="nucleotide sequence ID" value="XM_001793392.1"/>
</dbReference>
<gene>
    <name evidence="3" type="ORF">SNOG_02851</name>
</gene>
<dbReference type="HOGENOM" id="CLU_983892_0_0_1"/>
<accession>Q0UZG3</accession>
<feature type="transmembrane region" description="Helical" evidence="2">
    <location>
        <begin position="248"/>
        <end position="267"/>
    </location>
</feature>
<dbReference type="GeneID" id="5970301"/>
<dbReference type="KEGG" id="pno:SNOG_02851"/>
<feature type="transmembrane region" description="Helical" evidence="2">
    <location>
        <begin position="212"/>
        <end position="236"/>
    </location>
</feature>
<dbReference type="OMA" id="WIWRTSA"/>
<dbReference type="InParanoid" id="Q0UZG3"/>
<keyword evidence="2" id="KW-0472">Membrane</keyword>
<sequence length="283" mass="32264">MYVIWWHKPRQVASPTILKGEWLGPLAAYMFLASRMSGEAPTGMMYMFRNATPELKKLAYYEETVHEKDIQQMIHRQDTAHTLTSGHFRPRPQLSSATHARIPSSPGPKSGTRAALLQLAVECVNLYPALHSRFIKSTDEASAHMTYFIPYATELVQPHSLDWPNAGLLRRTQSLIMGMVLWGASMAYGAIHVAAWHYFFPTPLEQLLWRLSSVWVTFCAAFWLVTNLLAHAFPIIDRVWVTYNERRLGWLGTFVITILCAICGPYVEVRTMTLCSYNPMEIV</sequence>
<evidence type="ECO:0000313" key="3">
    <source>
        <dbReference type="EMBL" id="EAT89582.1"/>
    </source>
</evidence>
<dbReference type="AlphaFoldDB" id="Q0UZG3"/>
<keyword evidence="2" id="KW-1133">Transmembrane helix</keyword>
<keyword evidence="2" id="KW-0812">Transmembrane</keyword>
<evidence type="ECO:0000256" key="1">
    <source>
        <dbReference type="SAM" id="MobiDB-lite"/>
    </source>
</evidence>
<feature type="transmembrane region" description="Helical" evidence="2">
    <location>
        <begin position="179"/>
        <end position="200"/>
    </location>
</feature>
<organism evidence="3 4">
    <name type="scientific">Phaeosphaeria nodorum (strain SN15 / ATCC MYA-4574 / FGSC 10173)</name>
    <name type="common">Glume blotch fungus</name>
    <name type="synonym">Parastagonospora nodorum</name>
    <dbReference type="NCBI Taxonomy" id="321614"/>
    <lineage>
        <taxon>Eukaryota</taxon>
        <taxon>Fungi</taxon>
        <taxon>Dikarya</taxon>
        <taxon>Ascomycota</taxon>
        <taxon>Pezizomycotina</taxon>
        <taxon>Dothideomycetes</taxon>
        <taxon>Pleosporomycetidae</taxon>
        <taxon>Pleosporales</taxon>
        <taxon>Pleosporineae</taxon>
        <taxon>Phaeosphaeriaceae</taxon>
        <taxon>Parastagonospora</taxon>
    </lineage>
</organism>
<feature type="region of interest" description="Disordered" evidence="1">
    <location>
        <begin position="82"/>
        <end position="111"/>
    </location>
</feature>
<reference evidence="4" key="1">
    <citation type="journal article" date="2007" name="Plant Cell">
        <title>Dothideomycete-plant interactions illuminated by genome sequencing and EST analysis of the wheat pathogen Stagonospora nodorum.</title>
        <authorList>
            <person name="Hane J.K."/>
            <person name="Lowe R.G."/>
            <person name="Solomon P.S."/>
            <person name="Tan K.C."/>
            <person name="Schoch C.L."/>
            <person name="Spatafora J.W."/>
            <person name="Crous P.W."/>
            <person name="Kodira C."/>
            <person name="Birren B.W."/>
            <person name="Galagan J.E."/>
            <person name="Torriani S.F."/>
            <person name="McDonald B.A."/>
            <person name="Oliver R.P."/>
        </authorList>
    </citation>
    <scope>NUCLEOTIDE SEQUENCE [LARGE SCALE GENOMIC DNA]</scope>
    <source>
        <strain evidence="4">SN15 / ATCC MYA-4574 / FGSC 10173</strain>
    </source>
</reference>
<evidence type="ECO:0000313" key="4">
    <source>
        <dbReference type="Proteomes" id="UP000001055"/>
    </source>
</evidence>
<protein>
    <submittedName>
        <fullName evidence="3">Uncharacterized protein</fullName>
    </submittedName>
</protein>
<dbReference type="VEuPathDB" id="FungiDB:JI435_431800"/>
<dbReference type="PANTHER" id="PTHR35043">
    <property type="entry name" value="TRANSCRIPTION FACTOR DOMAIN-CONTAINING PROTEIN"/>
    <property type="match status" value="1"/>
</dbReference>
<dbReference type="Proteomes" id="UP000001055">
    <property type="component" value="Unassembled WGS sequence"/>
</dbReference>
<dbReference type="EMBL" id="CH445328">
    <property type="protein sequence ID" value="EAT89582.1"/>
    <property type="molecule type" value="Genomic_DNA"/>
</dbReference>